<dbReference type="PANTHER" id="PTHR45436:SF5">
    <property type="entry name" value="SENSOR HISTIDINE KINASE TRCS"/>
    <property type="match status" value="1"/>
</dbReference>
<feature type="transmembrane region" description="Helical" evidence="7">
    <location>
        <begin position="314"/>
        <end position="334"/>
    </location>
</feature>
<keyword evidence="7" id="KW-1133">Transmembrane helix</keyword>
<dbReference type="InterPro" id="IPR050428">
    <property type="entry name" value="TCS_sensor_his_kinase"/>
</dbReference>
<dbReference type="Gene3D" id="3.30.565.10">
    <property type="entry name" value="Histidine kinase-like ATPase, C-terminal domain"/>
    <property type="match status" value="1"/>
</dbReference>
<keyword evidence="3" id="KW-0597">Phosphoprotein</keyword>
<organism evidence="9 10">
    <name type="scientific">Labedaea rhizosphaerae</name>
    <dbReference type="NCBI Taxonomy" id="598644"/>
    <lineage>
        <taxon>Bacteria</taxon>
        <taxon>Bacillati</taxon>
        <taxon>Actinomycetota</taxon>
        <taxon>Actinomycetes</taxon>
        <taxon>Pseudonocardiales</taxon>
        <taxon>Pseudonocardiaceae</taxon>
        <taxon>Labedaea</taxon>
    </lineage>
</organism>
<comment type="caution">
    <text evidence="9">The sequence shown here is derived from an EMBL/GenBank/DDBJ whole genome shotgun (WGS) entry which is preliminary data.</text>
</comment>
<comment type="catalytic activity">
    <reaction evidence="1">
        <text>ATP + protein L-histidine = ADP + protein N-phospho-L-histidine.</text>
        <dbReference type="EC" id="2.7.13.3"/>
    </reaction>
</comment>
<dbReference type="EC" id="2.7.13.3" evidence="2"/>
<dbReference type="Pfam" id="PF02518">
    <property type="entry name" value="HATPase_c"/>
    <property type="match status" value="1"/>
</dbReference>
<dbReference type="AlphaFoldDB" id="A0A4R6SE95"/>
<dbReference type="SUPFAM" id="SSF55874">
    <property type="entry name" value="ATPase domain of HSP90 chaperone/DNA topoisomerase II/histidine kinase"/>
    <property type="match status" value="1"/>
</dbReference>
<evidence type="ECO:0000256" key="1">
    <source>
        <dbReference type="ARBA" id="ARBA00000085"/>
    </source>
</evidence>
<feature type="domain" description="Histidine kinase/HSP90-like ATPase" evidence="8">
    <location>
        <begin position="517"/>
        <end position="630"/>
    </location>
</feature>
<dbReference type="Proteomes" id="UP000295444">
    <property type="component" value="Unassembled WGS sequence"/>
</dbReference>
<evidence type="ECO:0000259" key="8">
    <source>
        <dbReference type="SMART" id="SM00387"/>
    </source>
</evidence>
<accession>A0A4R6SE95</accession>
<keyword evidence="4" id="KW-0808">Transferase</keyword>
<dbReference type="PANTHER" id="PTHR45436">
    <property type="entry name" value="SENSOR HISTIDINE KINASE YKOH"/>
    <property type="match status" value="1"/>
</dbReference>
<evidence type="ECO:0000256" key="4">
    <source>
        <dbReference type="ARBA" id="ARBA00022679"/>
    </source>
</evidence>
<keyword evidence="10" id="KW-1185">Reference proteome</keyword>
<dbReference type="GO" id="GO:0004673">
    <property type="term" value="F:protein histidine kinase activity"/>
    <property type="evidence" value="ECO:0007669"/>
    <property type="project" value="UniProtKB-EC"/>
</dbReference>
<dbReference type="GO" id="GO:0000160">
    <property type="term" value="P:phosphorelay signal transduction system"/>
    <property type="evidence" value="ECO:0007669"/>
    <property type="project" value="TreeGrafter"/>
</dbReference>
<dbReference type="InterPro" id="IPR013587">
    <property type="entry name" value="Nitrate/nitrite_sensing"/>
</dbReference>
<evidence type="ECO:0000256" key="2">
    <source>
        <dbReference type="ARBA" id="ARBA00012438"/>
    </source>
</evidence>
<dbReference type="GO" id="GO:0005886">
    <property type="term" value="C:plasma membrane"/>
    <property type="evidence" value="ECO:0007669"/>
    <property type="project" value="TreeGrafter"/>
</dbReference>
<feature type="region of interest" description="Disordered" evidence="6">
    <location>
        <begin position="778"/>
        <end position="797"/>
    </location>
</feature>
<protein>
    <recommendedName>
        <fullName evidence="2">histidine kinase</fullName>
        <ecNumber evidence="2">2.7.13.3</ecNumber>
    </recommendedName>
</protein>
<sequence length="797" mass="86263">MLAIVLIPSAALLIIGGGAAGYLVHEGSVTQDWAELTGRSSSIDITNNFVEQFGQERNLSLRVLGGDSSATDQLKKQRGLSDQSLYALFQIGQSGIASNAQAAEATKKANDILEALVKKMPQIRQGVDARQMNPKDVYDYYNSVIDILSLALQGVAATSPDPTAALDASAAADLFGSAESLSRSNALAVGALGQNGNGPGLTNETFQEFAHQVGHYHGMLDMLQMKLTPDEMMQYGQLVKSKPWQQLTSMENAIIARGPGKPAFDAAPLPVPIADWQNAVTQVHAQLLNLYAEHHTHGSNAAYDTGHRNYINSLLGGGAILLVTLIAMFVAIRLSNRLVNRLKRLRVDTLDLADTRLPDIVSRLRRGEQIDVEQEVPPLQYGTDEIGQVAEAFNKAQRTAVAAAAQEAEIQNGVRSVFLNIAHRSQVVVHRQLDVLDKAEREQENPEHLEQLFQLDHLATRARRNAENLLILGGDQPGRQWRNPVPIGEIVRSAVGETEHYKRVTTGRLPDVRMAGSVVADLIHLLAELVDNATSFSPPDSRVEVSGNIVGKGVVIEVEDQGIGLATPQLERINAFLRNPPDFGVMALSEDARLGLFVVSQLAIRHGISVKLIESLYGGVRAIVLVPSASIADDDVNHPRSVPKQVGPAVPEPDHPRRLFTSPNGTTSQDPMVQDDPEMTGRLEGALMTDGEAQQAGHAGQAEPDGRVRRTPSAGRNGDGHTRPGGHQNDGKPALPRRRRQSNLAPQLADEFTAPVADVANMDDTDVVRSAERARNRMLAFQRGTRNGRAGHDPNNW</sequence>
<dbReference type="SMART" id="SM00387">
    <property type="entry name" value="HATPase_c"/>
    <property type="match status" value="1"/>
</dbReference>
<dbReference type="InterPro" id="IPR036890">
    <property type="entry name" value="HATPase_C_sf"/>
</dbReference>
<evidence type="ECO:0000256" key="5">
    <source>
        <dbReference type="ARBA" id="ARBA00022777"/>
    </source>
</evidence>
<feature type="compositionally biased region" description="Low complexity" evidence="6">
    <location>
        <begin position="692"/>
        <end position="703"/>
    </location>
</feature>
<feature type="region of interest" description="Disordered" evidence="6">
    <location>
        <begin position="633"/>
        <end position="678"/>
    </location>
</feature>
<evidence type="ECO:0000256" key="3">
    <source>
        <dbReference type="ARBA" id="ARBA00022553"/>
    </source>
</evidence>
<dbReference type="Pfam" id="PF08376">
    <property type="entry name" value="NIT"/>
    <property type="match status" value="1"/>
</dbReference>
<feature type="region of interest" description="Disordered" evidence="6">
    <location>
        <begin position="692"/>
        <end position="739"/>
    </location>
</feature>
<evidence type="ECO:0000256" key="7">
    <source>
        <dbReference type="SAM" id="Phobius"/>
    </source>
</evidence>
<name>A0A4R6SE95_LABRH</name>
<dbReference type="Gene3D" id="6.10.340.10">
    <property type="match status" value="1"/>
</dbReference>
<dbReference type="InterPro" id="IPR003594">
    <property type="entry name" value="HATPase_dom"/>
</dbReference>
<keyword evidence="7" id="KW-0812">Transmembrane</keyword>
<keyword evidence="7" id="KW-0472">Membrane</keyword>
<dbReference type="EMBL" id="SNXZ01000003">
    <property type="protein sequence ID" value="TDP98037.1"/>
    <property type="molecule type" value="Genomic_DNA"/>
</dbReference>
<reference evidence="9 10" key="1">
    <citation type="submission" date="2019-03" db="EMBL/GenBank/DDBJ databases">
        <title>Genomic Encyclopedia of Type Strains, Phase IV (KMG-IV): sequencing the most valuable type-strain genomes for metagenomic binning, comparative biology and taxonomic classification.</title>
        <authorList>
            <person name="Goeker M."/>
        </authorList>
    </citation>
    <scope>NUCLEOTIDE SEQUENCE [LARGE SCALE GENOMIC DNA]</scope>
    <source>
        <strain evidence="9 10">DSM 45361</strain>
    </source>
</reference>
<keyword evidence="5 9" id="KW-0418">Kinase</keyword>
<proteinExistence type="predicted"/>
<evidence type="ECO:0000313" key="9">
    <source>
        <dbReference type="EMBL" id="TDP98037.1"/>
    </source>
</evidence>
<evidence type="ECO:0000256" key="6">
    <source>
        <dbReference type="SAM" id="MobiDB-lite"/>
    </source>
</evidence>
<feature type="compositionally biased region" description="Polar residues" evidence="6">
    <location>
        <begin position="661"/>
        <end position="671"/>
    </location>
</feature>
<gene>
    <name evidence="9" type="ORF">EV186_1031017</name>
</gene>
<dbReference type="RefSeq" id="WP_166659264.1">
    <property type="nucleotide sequence ID" value="NZ_SNXZ01000003.1"/>
</dbReference>
<evidence type="ECO:0000313" key="10">
    <source>
        <dbReference type="Proteomes" id="UP000295444"/>
    </source>
</evidence>